<accession>A0A0F9XDX0</accession>
<dbReference type="Proteomes" id="UP000034112">
    <property type="component" value="Unassembled WGS sequence"/>
</dbReference>
<proteinExistence type="predicted"/>
<evidence type="ECO:0000256" key="1">
    <source>
        <dbReference type="SAM" id="MobiDB-lite"/>
    </source>
</evidence>
<feature type="compositionally biased region" description="Low complexity" evidence="1">
    <location>
        <begin position="75"/>
        <end position="90"/>
    </location>
</feature>
<reference evidence="3" key="1">
    <citation type="journal article" date="2015" name="Genome Announc.">
        <title>Draft whole-genome sequence of the biocontrol agent Trichoderma harzianum T6776.</title>
        <authorList>
            <person name="Baroncelli R."/>
            <person name="Piaggeschi G."/>
            <person name="Fiorini L."/>
            <person name="Bertolini E."/>
            <person name="Zapparata A."/>
            <person name="Pe M.E."/>
            <person name="Sarrocco S."/>
            <person name="Vannacci G."/>
        </authorList>
    </citation>
    <scope>NUCLEOTIDE SEQUENCE [LARGE SCALE GENOMIC DNA]</scope>
    <source>
        <strain evidence="3">T6776</strain>
    </source>
</reference>
<feature type="region of interest" description="Disordered" evidence="1">
    <location>
        <begin position="67"/>
        <end position="103"/>
    </location>
</feature>
<comment type="caution">
    <text evidence="2">The sequence shown here is derived from an EMBL/GenBank/DDBJ whole genome shotgun (WGS) entry which is preliminary data.</text>
</comment>
<name>A0A0F9XDX0_TRIHA</name>
<evidence type="ECO:0000313" key="2">
    <source>
        <dbReference type="EMBL" id="KKP03251.1"/>
    </source>
</evidence>
<protein>
    <submittedName>
        <fullName evidence="2">Uncharacterized protein</fullName>
    </submittedName>
</protein>
<dbReference type="EMBL" id="JOKZ01000117">
    <property type="protein sequence ID" value="KKP03251.1"/>
    <property type="molecule type" value="Genomic_DNA"/>
</dbReference>
<organism evidence="2 3">
    <name type="scientific">Trichoderma harzianum</name>
    <name type="common">Hypocrea lixii</name>
    <dbReference type="NCBI Taxonomy" id="5544"/>
    <lineage>
        <taxon>Eukaryota</taxon>
        <taxon>Fungi</taxon>
        <taxon>Dikarya</taxon>
        <taxon>Ascomycota</taxon>
        <taxon>Pezizomycotina</taxon>
        <taxon>Sordariomycetes</taxon>
        <taxon>Hypocreomycetidae</taxon>
        <taxon>Hypocreales</taxon>
        <taxon>Hypocreaceae</taxon>
        <taxon>Trichoderma</taxon>
    </lineage>
</organism>
<dbReference type="OrthoDB" id="4899474at2759"/>
<feature type="region of interest" description="Disordered" evidence="1">
    <location>
        <begin position="1"/>
        <end position="32"/>
    </location>
</feature>
<dbReference type="OMA" id="SVEHIRY"/>
<gene>
    <name evidence="2" type="ORF">THAR02_04633</name>
</gene>
<evidence type="ECO:0000313" key="3">
    <source>
        <dbReference type="Proteomes" id="UP000034112"/>
    </source>
</evidence>
<sequence length="331" mass="38575">MEEHRIHDEPMEEVPLQDSVVEETSNGDLSEEPQMPLQQVLAEELTLEEQLEAEMLAAFMLEQPAPETPMEVDSTTEAPTPETPTAELLPGIETERPLSRRPPRWLQSTATQSRLHRALHAHRLESEIANYSLNREEIQEYGRLEIRRLLTGMGPPPPMDRAAQIEQHFNGDAPDSAKVHALLVPQNRLQMVRWNEAIRMREFYEHASLEELIQVTLPTEYETWKMEKEYADLKEGLEVVRQTHGEDERERDHRQRMWVCNRPSNGSRINLYRSRGYGSSFREVISADEEWPEEGWASAGFVHPDADFVTRFEVKMRMRPVLVPENRRRPR</sequence>
<dbReference type="AlphaFoldDB" id="A0A0F9XDX0"/>